<dbReference type="Pfam" id="PF00356">
    <property type="entry name" value="LacI"/>
    <property type="match status" value="1"/>
</dbReference>
<dbReference type="InterPro" id="IPR046335">
    <property type="entry name" value="LacI/GalR-like_sensor"/>
</dbReference>
<dbReference type="InterPro" id="IPR010982">
    <property type="entry name" value="Lambda_DNA-bd_dom_sf"/>
</dbReference>
<evidence type="ECO:0000256" key="3">
    <source>
        <dbReference type="ARBA" id="ARBA00023163"/>
    </source>
</evidence>
<dbReference type="RefSeq" id="WP_105299649.1">
    <property type="nucleotide sequence ID" value="NZ_CAURUR010000002.1"/>
</dbReference>
<dbReference type="GO" id="GO:0003700">
    <property type="term" value="F:DNA-binding transcription factor activity"/>
    <property type="evidence" value="ECO:0007669"/>
    <property type="project" value="TreeGrafter"/>
</dbReference>
<dbReference type="InterPro" id="IPR001387">
    <property type="entry name" value="Cro/C1-type_HTH"/>
</dbReference>
<dbReference type="Proteomes" id="UP000239237">
    <property type="component" value="Unassembled WGS sequence"/>
</dbReference>
<evidence type="ECO:0000313" key="6">
    <source>
        <dbReference type="EMBL" id="SPD91648.1"/>
    </source>
</evidence>
<dbReference type="SUPFAM" id="SSF53822">
    <property type="entry name" value="Periplasmic binding protein-like I"/>
    <property type="match status" value="1"/>
</dbReference>
<dbReference type="AlphaFoldDB" id="A0A2N9K8K9"/>
<feature type="domain" description="HTH lacI-type" evidence="4">
    <location>
        <begin position="3"/>
        <end position="57"/>
    </location>
</feature>
<gene>
    <name evidence="7" type="primary">cytR_1</name>
    <name evidence="6" type="ORF">LES8486_00632</name>
    <name evidence="7" type="ORF">LES9216_00779</name>
</gene>
<reference evidence="6 9" key="2">
    <citation type="submission" date="2018-02" db="EMBL/GenBank/DDBJ databases">
        <authorList>
            <person name="Rodrigo-Torres L."/>
            <person name="Arahal R. D."/>
            <person name="Lucena T."/>
        </authorList>
    </citation>
    <scope>NUCLEOTIDE SEQUENCE [LARGE SCALE GENOMIC DNA]</scope>
    <source>
        <strain evidence="6 9">CECT 8486</strain>
    </source>
</reference>
<dbReference type="InterPro" id="IPR000843">
    <property type="entry name" value="HTH_LacI"/>
</dbReference>
<dbReference type="CDD" id="cd06267">
    <property type="entry name" value="PBP1_LacI_sugar_binding-like"/>
    <property type="match status" value="1"/>
</dbReference>
<dbReference type="CDD" id="cd01392">
    <property type="entry name" value="HTH_LacI"/>
    <property type="match status" value="1"/>
</dbReference>
<dbReference type="Proteomes" id="UP000237923">
    <property type="component" value="Unassembled WGS sequence"/>
</dbReference>
<dbReference type="PROSITE" id="PS50943">
    <property type="entry name" value="HTH_CROC1"/>
    <property type="match status" value="1"/>
</dbReference>
<dbReference type="EMBL" id="OKQU01000001">
    <property type="protein sequence ID" value="SPE06923.1"/>
    <property type="molecule type" value="Genomic_DNA"/>
</dbReference>
<sequence length="335" mass="36583">MAITIKDIADKAGLSPASVSRILTNRGRFNADTAKRVRELAESMGYLKNQSAADLSQKQSRVIGVLVPSEHTNFADEIIKGMRSKAYELNYELLIAFVDVNKEQQLQTVHSLLSRKVLAIVMLAVDIEIADPVFNLLTSTGVQLLSVSNQLNNEIPSISSDNYVMMHQIVDYLYEHGHEKIALIGASNPNSIVAKLRRQGFIDALSKHGIEHHPDFIWGTENAYQTGMDAIKHFGIPLPFTAAIGSADIISVGILNGAKDAQIDVPKDLSIITIDGTEIAQITRPILSAAKQDFQLMGQLAISALDEQELAPHAVFFTETKIVPSGTVTTLDKNN</sequence>
<keyword evidence="9" id="KW-1185">Reference proteome</keyword>
<name>A0A2N9K8K9_9LACO</name>
<reference evidence="7 8" key="1">
    <citation type="submission" date="2018-02" db="EMBL/GenBank/DDBJ databases">
        <authorList>
            <person name="Cohen D.B."/>
            <person name="Kent A.D."/>
        </authorList>
    </citation>
    <scope>NUCLEOTIDE SEQUENCE [LARGE SCALE GENOMIC DNA]</scope>
    <source>
        <strain evidence="7 8">CECT 9216</strain>
    </source>
</reference>
<dbReference type="Gene3D" id="1.10.260.40">
    <property type="entry name" value="lambda repressor-like DNA-binding domains"/>
    <property type="match status" value="1"/>
</dbReference>
<dbReference type="SUPFAM" id="SSF47413">
    <property type="entry name" value="lambda repressor-like DNA-binding domains"/>
    <property type="match status" value="1"/>
</dbReference>
<evidence type="ECO:0000259" key="5">
    <source>
        <dbReference type="PROSITE" id="PS50943"/>
    </source>
</evidence>
<keyword evidence="1" id="KW-0805">Transcription regulation</keyword>
<protein>
    <submittedName>
        <fullName evidence="7">HTH-type transcriptional repressor CytR</fullName>
    </submittedName>
</protein>
<dbReference type="PANTHER" id="PTHR30146:SF24">
    <property type="entry name" value="XYLOSE OPERON REGULATORY PROTEIN"/>
    <property type="match status" value="1"/>
</dbReference>
<feature type="domain" description="HTH cro/C1-type" evidence="5">
    <location>
        <begin position="3"/>
        <end position="47"/>
    </location>
</feature>
<dbReference type="InterPro" id="IPR028082">
    <property type="entry name" value="Peripla_BP_I"/>
</dbReference>
<dbReference type="Gene3D" id="3.40.50.2300">
    <property type="match status" value="2"/>
</dbReference>
<dbReference type="EMBL" id="OKQR01000001">
    <property type="protein sequence ID" value="SPD91648.1"/>
    <property type="molecule type" value="Genomic_DNA"/>
</dbReference>
<dbReference type="SMART" id="SM00354">
    <property type="entry name" value="HTH_LACI"/>
    <property type="match status" value="1"/>
</dbReference>
<evidence type="ECO:0000259" key="4">
    <source>
        <dbReference type="PROSITE" id="PS50932"/>
    </source>
</evidence>
<dbReference type="Pfam" id="PF13377">
    <property type="entry name" value="Peripla_BP_3"/>
    <property type="match status" value="1"/>
</dbReference>
<keyword evidence="3" id="KW-0804">Transcription</keyword>
<dbReference type="GO" id="GO:0000976">
    <property type="term" value="F:transcription cis-regulatory region binding"/>
    <property type="evidence" value="ECO:0007669"/>
    <property type="project" value="TreeGrafter"/>
</dbReference>
<proteinExistence type="predicted"/>
<dbReference type="PROSITE" id="PS50932">
    <property type="entry name" value="HTH_LACI_2"/>
    <property type="match status" value="1"/>
</dbReference>
<evidence type="ECO:0000256" key="2">
    <source>
        <dbReference type="ARBA" id="ARBA00023125"/>
    </source>
</evidence>
<accession>A0A2N9K8K9</accession>
<dbReference type="PANTHER" id="PTHR30146">
    <property type="entry name" value="LACI-RELATED TRANSCRIPTIONAL REPRESSOR"/>
    <property type="match status" value="1"/>
</dbReference>
<evidence type="ECO:0000256" key="1">
    <source>
        <dbReference type="ARBA" id="ARBA00023015"/>
    </source>
</evidence>
<evidence type="ECO:0000313" key="7">
    <source>
        <dbReference type="EMBL" id="SPE06923.1"/>
    </source>
</evidence>
<keyword evidence="2" id="KW-0238">DNA-binding</keyword>
<organism evidence="7 8">
    <name type="scientific">Leuconostoc suionicum</name>
    <dbReference type="NCBI Taxonomy" id="1511761"/>
    <lineage>
        <taxon>Bacteria</taxon>
        <taxon>Bacillati</taxon>
        <taxon>Bacillota</taxon>
        <taxon>Bacilli</taxon>
        <taxon>Lactobacillales</taxon>
        <taxon>Lactobacillaceae</taxon>
        <taxon>Leuconostoc</taxon>
    </lineage>
</organism>
<evidence type="ECO:0000313" key="8">
    <source>
        <dbReference type="Proteomes" id="UP000237923"/>
    </source>
</evidence>
<evidence type="ECO:0000313" key="9">
    <source>
        <dbReference type="Proteomes" id="UP000239237"/>
    </source>
</evidence>